<proteinExistence type="predicted"/>
<sequence length="208" mass="22410">MVLQTNALGDKSMNGVNLTAHETLLAINGSAEFRNYSTSPFENVTILSHVLNVSSQPRVVVTPRPPGTNEAVYQGAENDGLPVPILIASPVAAVSIVIFVCLAYYWHAAQLDARARELAIKVASGELDMEIPIKKSITASSILSNTDSDILLYQQHNKRRGTIRASATLTPPPMGGARSSRGSVNWSAIADKELVTYSAPRRHSTFII</sequence>
<keyword evidence="3" id="KW-1185">Reference proteome</keyword>
<evidence type="ECO:0000256" key="1">
    <source>
        <dbReference type="SAM" id="Phobius"/>
    </source>
</evidence>
<name>A0A210QD11_MIZYE</name>
<keyword evidence="1" id="KW-0812">Transmembrane</keyword>
<accession>A0A210QD11</accession>
<organism evidence="2 3">
    <name type="scientific">Mizuhopecten yessoensis</name>
    <name type="common">Japanese scallop</name>
    <name type="synonym">Patinopecten yessoensis</name>
    <dbReference type="NCBI Taxonomy" id="6573"/>
    <lineage>
        <taxon>Eukaryota</taxon>
        <taxon>Metazoa</taxon>
        <taxon>Spiralia</taxon>
        <taxon>Lophotrochozoa</taxon>
        <taxon>Mollusca</taxon>
        <taxon>Bivalvia</taxon>
        <taxon>Autobranchia</taxon>
        <taxon>Pteriomorphia</taxon>
        <taxon>Pectinida</taxon>
        <taxon>Pectinoidea</taxon>
        <taxon>Pectinidae</taxon>
        <taxon>Mizuhopecten</taxon>
    </lineage>
</organism>
<reference evidence="2 3" key="1">
    <citation type="journal article" date="2017" name="Nat. Ecol. Evol.">
        <title>Scallop genome provides insights into evolution of bilaterian karyotype and development.</title>
        <authorList>
            <person name="Wang S."/>
            <person name="Zhang J."/>
            <person name="Jiao W."/>
            <person name="Li J."/>
            <person name="Xun X."/>
            <person name="Sun Y."/>
            <person name="Guo X."/>
            <person name="Huan P."/>
            <person name="Dong B."/>
            <person name="Zhang L."/>
            <person name="Hu X."/>
            <person name="Sun X."/>
            <person name="Wang J."/>
            <person name="Zhao C."/>
            <person name="Wang Y."/>
            <person name="Wang D."/>
            <person name="Huang X."/>
            <person name="Wang R."/>
            <person name="Lv J."/>
            <person name="Li Y."/>
            <person name="Zhang Z."/>
            <person name="Liu B."/>
            <person name="Lu W."/>
            <person name="Hui Y."/>
            <person name="Liang J."/>
            <person name="Zhou Z."/>
            <person name="Hou R."/>
            <person name="Li X."/>
            <person name="Liu Y."/>
            <person name="Li H."/>
            <person name="Ning X."/>
            <person name="Lin Y."/>
            <person name="Zhao L."/>
            <person name="Xing Q."/>
            <person name="Dou J."/>
            <person name="Li Y."/>
            <person name="Mao J."/>
            <person name="Guo H."/>
            <person name="Dou H."/>
            <person name="Li T."/>
            <person name="Mu C."/>
            <person name="Jiang W."/>
            <person name="Fu Q."/>
            <person name="Fu X."/>
            <person name="Miao Y."/>
            <person name="Liu J."/>
            <person name="Yu Q."/>
            <person name="Li R."/>
            <person name="Liao H."/>
            <person name="Li X."/>
            <person name="Kong Y."/>
            <person name="Jiang Z."/>
            <person name="Chourrout D."/>
            <person name="Li R."/>
            <person name="Bao Z."/>
        </authorList>
    </citation>
    <scope>NUCLEOTIDE SEQUENCE [LARGE SCALE GENOMIC DNA]</scope>
    <source>
        <strain evidence="2 3">PY_sf001</strain>
    </source>
</reference>
<comment type="caution">
    <text evidence="2">The sequence shown here is derived from an EMBL/GenBank/DDBJ whole genome shotgun (WGS) entry which is preliminary data.</text>
</comment>
<keyword evidence="1" id="KW-1133">Transmembrane helix</keyword>
<gene>
    <name evidence="2" type="ORF">KP79_PYT12780</name>
</gene>
<keyword evidence="1" id="KW-0472">Membrane</keyword>
<protein>
    <submittedName>
        <fullName evidence="2">Uncharacterized protein</fullName>
    </submittedName>
</protein>
<dbReference type="EMBL" id="NEDP02004118">
    <property type="protein sequence ID" value="OWF46608.1"/>
    <property type="molecule type" value="Genomic_DNA"/>
</dbReference>
<dbReference type="AlphaFoldDB" id="A0A210QD11"/>
<dbReference type="Proteomes" id="UP000242188">
    <property type="component" value="Unassembled WGS sequence"/>
</dbReference>
<evidence type="ECO:0000313" key="3">
    <source>
        <dbReference type="Proteomes" id="UP000242188"/>
    </source>
</evidence>
<feature type="transmembrane region" description="Helical" evidence="1">
    <location>
        <begin position="85"/>
        <end position="106"/>
    </location>
</feature>
<evidence type="ECO:0000313" key="2">
    <source>
        <dbReference type="EMBL" id="OWF46608.1"/>
    </source>
</evidence>